<dbReference type="InterPro" id="IPR000210">
    <property type="entry name" value="BTB/POZ_dom"/>
</dbReference>
<evidence type="ECO:0000313" key="4">
    <source>
        <dbReference type="Proteomes" id="UP001186944"/>
    </source>
</evidence>
<dbReference type="Pfam" id="PF00651">
    <property type="entry name" value="BTB"/>
    <property type="match status" value="1"/>
</dbReference>
<dbReference type="CDD" id="cd18186">
    <property type="entry name" value="BTB_POZ_ZBTB_KLHL-like"/>
    <property type="match status" value="1"/>
</dbReference>
<dbReference type="SMART" id="SM00225">
    <property type="entry name" value="BTB"/>
    <property type="match status" value="1"/>
</dbReference>
<sequence>MADAGDLRDFTQPDELSDLTIIINGTPLHVHKQYLAEWSPVWRRMFLESFTDHDELKEVQLPDKNIDEFTELLHCIYSTQKPISVHNVAFLLELAEEYQMERITKRCEEFLMNQERSIEILVLAQKFHLKNVYKRCVEFAKTRTLEDLETDPETKNLDPQTLLSIYKGKIEMLLDYSNELKQNEDKMSQERDLLKMEKENMKRSLQSIQKLWDTPNKRCYRHMSDNLYDYSCAECNEKMYREVRKLCGEGQHLRRYFPKIPPK</sequence>
<protein>
    <recommendedName>
        <fullName evidence="2">BTB domain-containing protein</fullName>
    </recommendedName>
</protein>
<evidence type="ECO:0000256" key="1">
    <source>
        <dbReference type="SAM" id="Coils"/>
    </source>
</evidence>
<dbReference type="PANTHER" id="PTHR22744">
    <property type="entry name" value="HELIX LOOP HELIX PROTEIN 21-RELATED"/>
    <property type="match status" value="1"/>
</dbReference>
<keyword evidence="1" id="KW-0175">Coiled coil</keyword>
<proteinExistence type="predicted"/>
<dbReference type="SUPFAM" id="SSF54695">
    <property type="entry name" value="POZ domain"/>
    <property type="match status" value="1"/>
</dbReference>
<feature type="domain" description="BTB" evidence="2">
    <location>
        <begin position="17"/>
        <end position="85"/>
    </location>
</feature>
<keyword evidence="4" id="KW-1185">Reference proteome</keyword>
<dbReference type="AlphaFoldDB" id="A0AA89BM87"/>
<gene>
    <name evidence="3" type="ORF">FSP39_011949</name>
</gene>
<dbReference type="Proteomes" id="UP001186944">
    <property type="component" value="Unassembled WGS sequence"/>
</dbReference>
<comment type="caution">
    <text evidence="3">The sequence shown here is derived from an EMBL/GenBank/DDBJ whole genome shotgun (WGS) entry which is preliminary data.</text>
</comment>
<dbReference type="PROSITE" id="PS50097">
    <property type="entry name" value="BTB"/>
    <property type="match status" value="1"/>
</dbReference>
<dbReference type="PANTHER" id="PTHR22744:SF17">
    <property type="entry name" value="BTB DOMAIN-CONTAINING PROTEIN"/>
    <property type="match status" value="1"/>
</dbReference>
<evidence type="ECO:0000259" key="2">
    <source>
        <dbReference type="PROSITE" id="PS50097"/>
    </source>
</evidence>
<dbReference type="EMBL" id="VSWD01000011">
    <property type="protein sequence ID" value="KAK3087882.1"/>
    <property type="molecule type" value="Genomic_DNA"/>
</dbReference>
<reference evidence="3" key="1">
    <citation type="submission" date="2019-08" db="EMBL/GenBank/DDBJ databases">
        <title>The improved chromosome-level genome for the pearl oyster Pinctada fucata martensii using PacBio sequencing and Hi-C.</title>
        <authorList>
            <person name="Zheng Z."/>
        </authorList>
    </citation>
    <scope>NUCLEOTIDE SEQUENCE</scope>
    <source>
        <strain evidence="3">ZZ-2019</strain>
        <tissue evidence="3">Adductor muscle</tissue>
    </source>
</reference>
<feature type="coiled-coil region" evidence="1">
    <location>
        <begin position="173"/>
        <end position="211"/>
    </location>
</feature>
<evidence type="ECO:0000313" key="3">
    <source>
        <dbReference type="EMBL" id="KAK3087882.1"/>
    </source>
</evidence>
<dbReference type="InterPro" id="IPR011333">
    <property type="entry name" value="SKP1/BTB/POZ_sf"/>
</dbReference>
<name>A0AA89BM87_PINIB</name>
<organism evidence="3 4">
    <name type="scientific">Pinctada imbricata</name>
    <name type="common">Atlantic pearl-oyster</name>
    <name type="synonym">Pinctada martensii</name>
    <dbReference type="NCBI Taxonomy" id="66713"/>
    <lineage>
        <taxon>Eukaryota</taxon>
        <taxon>Metazoa</taxon>
        <taxon>Spiralia</taxon>
        <taxon>Lophotrochozoa</taxon>
        <taxon>Mollusca</taxon>
        <taxon>Bivalvia</taxon>
        <taxon>Autobranchia</taxon>
        <taxon>Pteriomorphia</taxon>
        <taxon>Pterioida</taxon>
        <taxon>Pterioidea</taxon>
        <taxon>Pteriidae</taxon>
        <taxon>Pinctada</taxon>
    </lineage>
</organism>
<accession>A0AA89BM87</accession>
<dbReference type="Gene3D" id="3.30.710.10">
    <property type="entry name" value="Potassium Channel Kv1.1, Chain A"/>
    <property type="match status" value="1"/>
</dbReference>